<proteinExistence type="predicted"/>
<dbReference type="Proteomes" id="UP000814128">
    <property type="component" value="Unassembled WGS sequence"/>
</dbReference>
<reference evidence="1" key="2">
    <citation type="journal article" date="2022" name="New Phytol.">
        <title>Evolutionary transition to the ectomycorrhizal habit in the genomes of a hyperdiverse lineage of mushroom-forming fungi.</title>
        <authorList>
            <person name="Looney B."/>
            <person name="Miyauchi S."/>
            <person name="Morin E."/>
            <person name="Drula E."/>
            <person name="Courty P.E."/>
            <person name="Kohler A."/>
            <person name="Kuo A."/>
            <person name="LaButti K."/>
            <person name="Pangilinan J."/>
            <person name="Lipzen A."/>
            <person name="Riley R."/>
            <person name="Andreopoulos W."/>
            <person name="He G."/>
            <person name="Johnson J."/>
            <person name="Nolan M."/>
            <person name="Tritt A."/>
            <person name="Barry K.W."/>
            <person name="Grigoriev I.V."/>
            <person name="Nagy L.G."/>
            <person name="Hibbett D."/>
            <person name="Henrissat B."/>
            <person name="Matheny P.B."/>
            <person name="Labbe J."/>
            <person name="Martin F.M."/>
        </authorList>
    </citation>
    <scope>NUCLEOTIDE SEQUENCE</scope>
    <source>
        <strain evidence="1">EC-137</strain>
    </source>
</reference>
<protein>
    <submittedName>
        <fullName evidence="1">Uncharacterized protein</fullName>
    </submittedName>
</protein>
<comment type="caution">
    <text evidence="1">The sequence shown here is derived from an EMBL/GenBank/DDBJ whole genome shotgun (WGS) entry which is preliminary data.</text>
</comment>
<keyword evidence="2" id="KW-1185">Reference proteome</keyword>
<evidence type="ECO:0000313" key="1">
    <source>
        <dbReference type="EMBL" id="KAI0029874.1"/>
    </source>
</evidence>
<accession>A0ACB8QDK5</accession>
<dbReference type="EMBL" id="MU273652">
    <property type="protein sequence ID" value="KAI0029874.1"/>
    <property type="molecule type" value="Genomic_DNA"/>
</dbReference>
<gene>
    <name evidence="1" type="ORF">K488DRAFT_88325</name>
</gene>
<organism evidence="1 2">
    <name type="scientific">Vararia minispora EC-137</name>
    <dbReference type="NCBI Taxonomy" id="1314806"/>
    <lineage>
        <taxon>Eukaryota</taxon>
        <taxon>Fungi</taxon>
        <taxon>Dikarya</taxon>
        <taxon>Basidiomycota</taxon>
        <taxon>Agaricomycotina</taxon>
        <taxon>Agaricomycetes</taxon>
        <taxon>Russulales</taxon>
        <taxon>Lachnocladiaceae</taxon>
        <taxon>Vararia</taxon>
    </lineage>
</organism>
<reference evidence="1" key="1">
    <citation type="submission" date="2021-02" db="EMBL/GenBank/DDBJ databases">
        <authorList>
            <consortium name="DOE Joint Genome Institute"/>
            <person name="Ahrendt S."/>
            <person name="Looney B.P."/>
            <person name="Miyauchi S."/>
            <person name="Morin E."/>
            <person name="Drula E."/>
            <person name="Courty P.E."/>
            <person name="Chicoki N."/>
            <person name="Fauchery L."/>
            <person name="Kohler A."/>
            <person name="Kuo A."/>
            <person name="Labutti K."/>
            <person name="Pangilinan J."/>
            <person name="Lipzen A."/>
            <person name="Riley R."/>
            <person name="Andreopoulos W."/>
            <person name="He G."/>
            <person name="Johnson J."/>
            <person name="Barry K.W."/>
            <person name="Grigoriev I.V."/>
            <person name="Nagy L."/>
            <person name="Hibbett D."/>
            <person name="Henrissat B."/>
            <person name="Matheny P.B."/>
            <person name="Labbe J."/>
            <person name="Martin F."/>
        </authorList>
    </citation>
    <scope>NUCLEOTIDE SEQUENCE</scope>
    <source>
        <strain evidence="1">EC-137</strain>
    </source>
</reference>
<sequence>MRFSALALSLTALVAPALAGPVDHHSLAKRIGSDLVKRDGRMTWYNIETGNEVACSGYYVGTDYVVAMNKPQFQSWDWCGKTLSITYNGIMVNATVVDECEGCSAGALDLTESLFKKLSGDLNLGVFYTNWQLLD</sequence>
<evidence type="ECO:0000313" key="2">
    <source>
        <dbReference type="Proteomes" id="UP000814128"/>
    </source>
</evidence>
<name>A0ACB8QDK5_9AGAM</name>